<dbReference type="AlphaFoldDB" id="A0A919FPR5"/>
<keyword evidence="3" id="KW-0479">Metal-binding</keyword>
<evidence type="ECO:0000256" key="1">
    <source>
        <dbReference type="ARBA" id="ARBA00001947"/>
    </source>
</evidence>
<evidence type="ECO:0000256" key="8">
    <source>
        <dbReference type="ARBA" id="ARBA00023277"/>
    </source>
</evidence>
<dbReference type="NCBIfam" id="NF002198">
    <property type="entry name" value="PRK01060.1-3"/>
    <property type="match status" value="1"/>
</dbReference>
<dbReference type="CDD" id="cd00019">
    <property type="entry name" value="AP2Ec"/>
    <property type="match status" value="1"/>
</dbReference>
<dbReference type="GO" id="GO:0008270">
    <property type="term" value="F:zinc ion binding"/>
    <property type="evidence" value="ECO:0007669"/>
    <property type="project" value="InterPro"/>
</dbReference>
<comment type="cofactor">
    <cofactor evidence="1">
        <name>Zn(2+)</name>
        <dbReference type="ChEBI" id="CHEBI:29105"/>
    </cofactor>
</comment>
<dbReference type="RefSeq" id="WP_189668758.1">
    <property type="nucleotide sequence ID" value="NZ_BNAS01000002.1"/>
</dbReference>
<evidence type="ECO:0000256" key="4">
    <source>
        <dbReference type="ARBA" id="ARBA00022763"/>
    </source>
</evidence>
<comment type="caution">
    <text evidence="10">The sequence shown here is derived from an EMBL/GenBank/DDBJ whole genome shotgun (WGS) entry which is preliminary data.</text>
</comment>
<dbReference type="PROSITE" id="PS00730">
    <property type="entry name" value="AP_NUCLEASE_F2_2"/>
    <property type="match status" value="1"/>
</dbReference>
<evidence type="ECO:0000256" key="3">
    <source>
        <dbReference type="ARBA" id="ARBA00022723"/>
    </source>
</evidence>
<evidence type="ECO:0000313" key="11">
    <source>
        <dbReference type="Proteomes" id="UP000627369"/>
    </source>
</evidence>
<evidence type="ECO:0000256" key="7">
    <source>
        <dbReference type="ARBA" id="ARBA00023204"/>
    </source>
</evidence>
<keyword evidence="11" id="KW-1185">Reference proteome</keyword>
<evidence type="ECO:0000256" key="2">
    <source>
        <dbReference type="ARBA" id="ARBA00005340"/>
    </source>
</evidence>
<evidence type="ECO:0000256" key="6">
    <source>
        <dbReference type="ARBA" id="ARBA00022833"/>
    </source>
</evidence>
<evidence type="ECO:0000259" key="9">
    <source>
        <dbReference type="Pfam" id="PF01261"/>
    </source>
</evidence>
<reference evidence="10" key="1">
    <citation type="journal article" date="2014" name="Int. J. Syst. Evol. Microbiol.">
        <title>Complete genome sequence of Corynebacterium casei LMG S-19264T (=DSM 44701T), isolated from a smear-ripened cheese.</title>
        <authorList>
            <consortium name="US DOE Joint Genome Institute (JGI-PGF)"/>
            <person name="Walter F."/>
            <person name="Albersmeier A."/>
            <person name="Kalinowski J."/>
            <person name="Ruckert C."/>
        </authorList>
    </citation>
    <scope>NUCLEOTIDE SEQUENCE</scope>
    <source>
        <strain evidence="10">CGMCC 4.7398</strain>
    </source>
</reference>
<dbReference type="GO" id="GO:0008081">
    <property type="term" value="F:phosphoric diester hydrolase activity"/>
    <property type="evidence" value="ECO:0007669"/>
    <property type="project" value="TreeGrafter"/>
</dbReference>
<dbReference type="Pfam" id="PF01261">
    <property type="entry name" value="AP_endonuc_2"/>
    <property type="match status" value="1"/>
</dbReference>
<dbReference type="InterPro" id="IPR036237">
    <property type="entry name" value="Xyl_isomerase-like_sf"/>
</dbReference>
<comment type="similarity">
    <text evidence="2">Belongs to the AP endonuclease 2 family.</text>
</comment>
<dbReference type="GO" id="GO:0006284">
    <property type="term" value="P:base-excision repair"/>
    <property type="evidence" value="ECO:0007669"/>
    <property type="project" value="TreeGrafter"/>
</dbReference>
<dbReference type="GO" id="GO:0003906">
    <property type="term" value="F:DNA-(apurinic or apyrimidinic site) endonuclease activity"/>
    <property type="evidence" value="ECO:0007669"/>
    <property type="project" value="TreeGrafter"/>
</dbReference>
<dbReference type="PROSITE" id="PS51432">
    <property type="entry name" value="AP_NUCLEASE_F2_4"/>
    <property type="match status" value="1"/>
</dbReference>
<dbReference type="InterPro" id="IPR013022">
    <property type="entry name" value="Xyl_isomerase-like_TIM-brl"/>
</dbReference>
<keyword evidence="6" id="KW-0862">Zinc</keyword>
<dbReference type="Gene3D" id="3.20.20.150">
    <property type="entry name" value="Divalent-metal-dependent TIM barrel enzymes"/>
    <property type="match status" value="1"/>
</dbReference>
<name>A0A919FPR5_9MICO</name>
<proteinExistence type="inferred from homology"/>
<keyword evidence="7" id="KW-0234">DNA repair</keyword>
<evidence type="ECO:0000313" key="10">
    <source>
        <dbReference type="EMBL" id="GHH70157.1"/>
    </source>
</evidence>
<keyword evidence="10" id="KW-0540">Nuclease</keyword>
<dbReference type="EMBL" id="BNAS01000002">
    <property type="protein sequence ID" value="GHH70157.1"/>
    <property type="molecule type" value="Genomic_DNA"/>
</dbReference>
<evidence type="ECO:0000256" key="5">
    <source>
        <dbReference type="ARBA" id="ARBA00022801"/>
    </source>
</evidence>
<reference evidence="10" key="2">
    <citation type="submission" date="2020-09" db="EMBL/GenBank/DDBJ databases">
        <authorList>
            <person name="Sun Q."/>
            <person name="Zhou Y."/>
        </authorList>
    </citation>
    <scope>NUCLEOTIDE SEQUENCE</scope>
    <source>
        <strain evidence="10">CGMCC 4.7398</strain>
    </source>
</reference>
<dbReference type="InterPro" id="IPR001719">
    <property type="entry name" value="AP_endonuc_2"/>
</dbReference>
<keyword evidence="4" id="KW-0227">DNA damage</keyword>
<dbReference type="GO" id="GO:0003677">
    <property type="term" value="F:DNA binding"/>
    <property type="evidence" value="ECO:0007669"/>
    <property type="project" value="InterPro"/>
</dbReference>
<sequence length="261" mass="27490">MVKIGAHVDLTDAIGAAKTLGADTVQVFLSDPQAWKVPDLPYEGGAEALRADAAAAGLDLYVHAPYVINVASTNNRIRIPSRKLLQQIMDGAGAIGAKGVVVHGGHVTANDEPAKGFDNWRKAIDALETDVPVLIENTAGGDYSMSRRLERIEQLWAAIATANGGDNVGFTLDTCHAWASGFDLATAVDQVRAITGRIDLVHANDSRDPAGSGADRHTHFGEGTIPEELLVGVIAAADAPVICETKGDMAPDIAWLRERLG</sequence>
<dbReference type="PROSITE" id="PS00731">
    <property type="entry name" value="AP_NUCLEASE_F2_3"/>
    <property type="match status" value="1"/>
</dbReference>
<dbReference type="SUPFAM" id="SSF51658">
    <property type="entry name" value="Xylose isomerase-like"/>
    <property type="match status" value="1"/>
</dbReference>
<dbReference type="InterPro" id="IPR018246">
    <property type="entry name" value="AP_endonuc_F2_Zn_BS"/>
</dbReference>
<dbReference type="Proteomes" id="UP000627369">
    <property type="component" value="Unassembled WGS sequence"/>
</dbReference>
<protein>
    <submittedName>
        <fullName evidence="10">Endonuclease 4</fullName>
    </submittedName>
</protein>
<organism evidence="10 11">
    <name type="scientific">Promicromonospora soli</name>
    <dbReference type="NCBI Taxonomy" id="2035533"/>
    <lineage>
        <taxon>Bacteria</taxon>
        <taxon>Bacillati</taxon>
        <taxon>Actinomycetota</taxon>
        <taxon>Actinomycetes</taxon>
        <taxon>Micrococcales</taxon>
        <taxon>Promicromonosporaceae</taxon>
        <taxon>Promicromonospora</taxon>
    </lineage>
</organism>
<keyword evidence="8" id="KW-0119">Carbohydrate metabolism</keyword>
<dbReference type="SMART" id="SM00518">
    <property type="entry name" value="AP2Ec"/>
    <property type="match status" value="1"/>
</dbReference>
<keyword evidence="10" id="KW-0255">Endonuclease</keyword>
<feature type="domain" description="Xylose isomerase-like TIM barrel" evidence="9">
    <location>
        <begin position="16"/>
        <end position="258"/>
    </location>
</feature>
<gene>
    <name evidence="10" type="primary">nfo</name>
    <name evidence="10" type="ORF">GCM10017772_16320</name>
</gene>
<accession>A0A919FPR5</accession>
<keyword evidence="5" id="KW-0378">Hydrolase</keyword>
<dbReference type="PANTHER" id="PTHR21445">
    <property type="entry name" value="ENDONUCLEASE IV ENDODEOXYRIBONUCLEASE IV"/>
    <property type="match status" value="1"/>
</dbReference>
<dbReference type="PANTHER" id="PTHR21445:SF0">
    <property type="entry name" value="APURINIC-APYRIMIDINIC ENDONUCLEASE"/>
    <property type="match status" value="1"/>
</dbReference>